<dbReference type="Pfam" id="PF00701">
    <property type="entry name" value="DHDPS"/>
    <property type="match status" value="1"/>
</dbReference>
<dbReference type="EMBL" id="UINC01041075">
    <property type="protein sequence ID" value="SVB41843.1"/>
    <property type="molecule type" value="Genomic_DNA"/>
</dbReference>
<evidence type="ECO:0000313" key="1">
    <source>
        <dbReference type="EMBL" id="SVB41843.1"/>
    </source>
</evidence>
<dbReference type="SUPFAM" id="SSF51569">
    <property type="entry name" value="Aldolase"/>
    <property type="match status" value="1"/>
</dbReference>
<dbReference type="Gene3D" id="3.20.20.70">
    <property type="entry name" value="Aldolase class I"/>
    <property type="match status" value="1"/>
</dbReference>
<proteinExistence type="predicted"/>
<protein>
    <recommendedName>
        <fullName evidence="2">4-hydroxy-tetrahydrodipicolinate synthase</fullName>
    </recommendedName>
</protein>
<accession>A0A382DVZ2</accession>
<organism evidence="1">
    <name type="scientific">marine metagenome</name>
    <dbReference type="NCBI Taxonomy" id="408172"/>
    <lineage>
        <taxon>unclassified sequences</taxon>
        <taxon>metagenomes</taxon>
        <taxon>ecological metagenomes</taxon>
    </lineage>
</organism>
<name>A0A382DVZ2_9ZZZZ</name>
<evidence type="ECO:0008006" key="2">
    <source>
        <dbReference type="Google" id="ProtNLM"/>
    </source>
</evidence>
<gene>
    <name evidence="1" type="ORF">METZ01_LOCUS194697</name>
</gene>
<dbReference type="GO" id="GO:0016829">
    <property type="term" value="F:lyase activity"/>
    <property type="evidence" value="ECO:0007669"/>
    <property type="project" value="InterPro"/>
</dbReference>
<reference evidence="1" key="1">
    <citation type="submission" date="2018-05" db="EMBL/GenBank/DDBJ databases">
        <authorList>
            <person name="Lanie J.A."/>
            <person name="Ng W.-L."/>
            <person name="Kazmierczak K.M."/>
            <person name="Andrzejewski T.M."/>
            <person name="Davidsen T.M."/>
            <person name="Wayne K.J."/>
            <person name="Tettelin H."/>
            <person name="Glass J.I."/>
            <person name="Rusch D."/>
            <person name="Podicherti R."/>
            <person name="Tsui H.-C.T."/>
            <person name="Winkler M.E."/>
        </authorList>
    </citation>
    <scope>NUCLEOTIDE SEQUENCE</scope>
</reference>
<dbReference type="InterPro" id="IPR013785">
    <property type="entry name" value="Aldolase_TIM"/>
</dbReference>
<dbReference type="AlphaFoldDB" id="A0A382DVZ2"/>
<feature type="non-terminal residue" evidence="1">
    <location>
        <position position="1"/>
    </location>
</feature>
<sequence length="64" mass="7239">LTIHQRLLEINKAVFFDTNPIPMKYMMKRLGIIPENEHRLPMVPATAELGARLDQVLANAGLLN</sequence>
<dbReference type="InterPro" id="IPR002220">
    <property type="entry name" value="DapA-like"/>
</dbReference>